<dbReference type="EMBL" id="CP060394">
    <property type="protein sequence ID" value="QNI33208.1"/>
    <property type="molecule type" value="Genomic_DNA"/>
</dbReference>
<feature type="domain" description="VWFA" evidence="3">
    <location>
        <begin position="141"/>
        <end position="318"/>
    </location>
</feature>
<dbReference type="InterPro" id="IPR017802">
    <property type="entry name" value="VWFA-rel_acidobac-type"/>
</dbReference>
<evidence type="ECO:0000313" key="4">
    <source>
        <dbReference type="EMBL" id="QNI33208.1"/>
    </source>
</evidence>
<dbReference type="CDD" id="cd00198">
    <property type="entry name" value="vWFA"/>
    <property type="match status" value="1"/>
</dbReference>
<organism evidence="4 5">
    <name type="scientific">Alloacidobacterium dinghuense</name>
    <dbReference type="NCBI Taxonomy" id="2763107"/>
    <lineage>
        <taxon>Bacteria</taxon>
        <taxon>Pseudomonadati</taxon>
        <taxon>Acidobacteriota</taxon>
        <taxon>Terriglobia</taxon>
        <taxon>Terriglobales</taxon>
        <taxon>Acidobacteriaceae</taxon>
        <taxon>Alloacidobacterium</taxon>
    </lineage>
</organism>
<gene>
    <name evidence="4" type="ORF">H7849_04355</name>
</gene>
<dbReference type="KEGG" id="adin:H7849_04355"/>
<dbReference type="PROSITE" id="PS50234">
    <property type="entry name" value="VWFA"/>
    <property type="match status" value="1"/>
</dbReference>
<evidence type="ECO:0000256" key="1">
    <source>
        <dbReference type="SAM" id="MobiDB-lite"/>
    </source>
</evidence>
<dbReference type="SMART" id="SM00327">
    <property type="entry name" value="VWA"/>
    <property type="match status" value="1"/>
</dbReference>
<protein>
    <submittedName>
        <fullName evidence="4">VWA domain-containing protein</fullName>
    </submittedName>
</protein>
<reference evidence="4 5" key="1">
    <citation type="submission" date="2020-08" db="EMBL/GenBank/DDBJ databases">
        <title>Edaphobacter telluris sp. nov. and Acidobacterium dinghuensis sp. nov., two acidobacteria isolated from forest soil.</title>
        <authorList>
            <person name="Fu J."/>
            <person name="Qiu L."/>
        </authorList>
    </citation>
    <scope>NUCLEOTIDE SEQUENCE [LARGE SCALE GENOMIC DNA]</scope>
    <source>
        <strain evidence="4">4Y35</strain>
    </source>
</reference>
<feature type="region of interest" description="Disordered" evidence="1">
    <location>
        <begin position="25"/>
        <end position="80"/>
    </location>
</feature>
<evidence type="ECO:0000256" key="2">
    <source>
        <dbReference type="SAM" id="SignalP"/>
    </source>
</evidence>
<dbReference type="Proteomes" id="UP000515312">
    <property type="component" value="Chromosome"/>
</dbReference>
<keyword evidence="5" id="KW-1185">Reference proteome</keyword>
<dbReference type="InterPro" id="IPR002035">
    <property type="entry name" value="VWF_A"/>
</dbReference>
<feature type="compositionally biased region" description="Polar residues" evidence="1">
    <location>
        <begin position="36"/>
        <end position="49"/>
    </location>
</feature>
<proteinExistence type="predicted"/>
<feature type="chain" id="PRO_5028958064" evidence="2">
    <location>
        <begin position="23"/>
        <end position="377"/>
    </location>
</feature>
<dbReference type="SUPFAM" id="SSF53300">
    <property type="entry name" value="vWA-like"/>
    <property type="match status" value="1"/>
</dbReference>
<dbReference type="Pfam" id="PF13519">
    <property type="entry name" value="VWA_2"/>
    <property type="match status" value="1"/>
</dbReference>
<evidence type="ECO:0000259" key="3">
    <source>
        <dbReference type="PROSITE" id="PS50234"/>
    </source>
</evidence>
<accession>A0A7G8BKY8</accession>
<sequence>MRRLSSAFILLCCAAMSLFLRAQSETSPQGPPAAVTNASDPRQSESQPDLSVDRDPVLSPDPEDNAPLSAKTQNAGRSEVQKTHDNIYTLHADVDEVLLNCTVVDEKGQLVRDLNRDDFRVWEDNVPQTIASFQHQDLPVSVGILVDNSGSMRAKRSAVNTAALDLIKASNSADAAFIVNFSDEAYIDQDLTSNLGDLERGLSHVDSRGSTALYDAVAASAIELANHAKQPKQALLIITDGEDNASRLDLRQTIRRVQNLGGPVVYSIGLLFDDDNREKSLHAKDALEMLSQETGGIAYFPRSLQDVDAIAMEVASDIRNQYTIGYHSTKPANLGGYRVVHVEVKSPRRGKLIVRTRNGYYPKQIQSTPMQTAQKTQ</sequence>
<dbReference type="AlphaFoldDB" id="A0A7G8BKY8"/>
<evidence type="ECO:0000313" key="5">
    <source>
        <dbReference type="Proteomes" id="UP000515312"/>
    </source>
</evidence>
<dbReference type="NCBIfam" id="TIGR03436">
    <property type="entry name" value="acidobact_VWFA"/>
    <property type="match status" value="1"/>
</dbReference>
<name>A0A7G8BKY8_9BACT</name>
<dbReference type="Gene3D" id="3.40.50.410">
    <property type="entry name" value="von Willebrand factor, type A domain"/>
    <property type="match status" value="1"/>
</dbReference>
<dbReference type="InterPro" id="IPR036465">
    <property type="entry name" value="vWFA_dom_sf"/>
</dbReference>
<feature type="signal peptide" evidence="2">
    <location>
        <begin position="1"/>
        <end position="22"/>
    </location>
</feature>
<keyword evidence="2" id="KW-0732">Signal</keyword>